<feature type="domain" description="DUF7373" evidence="3">
    <location>
        <begin position="257"/>
        <end position="402"/>
    </location>
</feature>
<comment type="caution">
    <text evidence="4">The sequence shown here is derived from an EMBL/GenBank/DDBJ whole genome shotgun (WGS) entry which is preliminary data.</text>
</comment>
<evidence type="ECO:0000256" key="1">
    <source>
        <dbReference type="SAM" id="SignalP"/>
    </source>
</evidence>
<feature type="domain" description="DUF7373" evidence="2">
    <location>
        <begin position="56"/>
        <end position="251"/>
    </location>
</feature>
<dbReference type="PROSITE" id="PS51257">
    <property type="entry name" value="PROKAR_LIPOPROTEIN"/>
    <property type="match status" value="1"/>
</dbReference>
<name>A0A849C685_9NOCA</name>
<dbReference type="AlphaFoldDB" id="A0A849C685"/>
<dbReference type="EMBL" id="JABELX010000006">
    <property type="protein sequence ID" value="NNH71930.1"/>
    <property type="molecule type" value="Genomic_DNA"/>
</dbReference>
<evidence type="ECO:0000259" key="3">
    <source>
        <dbReference type="Pfam" id="PF24092"/>
    </source>
</evidence>
<organism evidence="4 5">
    <name type="scientific">Nocardia uniformis</name>
    <dbReference type="NCBI Taxonomy" id="53432"/>
    <lineage>
        <taxon>Bacteria</taxon>
        <taxon>Bacillati</taxon>
        <taxon>Actinomycetota</taxon>
        <taxon>Actinomycetes</taxon>
        <taxon>Mycobacteriales</taxon>
        <taxon>Nocardiaceae</taxon>
        <taxon>Nocardia</taxon>
    </lineage>
</organism>
<evidence type="ECO:0000313" key="4">
    <source>
        <dbReference type="EMBL" id="NNH71930.1"/>
    </source>
</evidence>
<evidence type="ECO:0000313" key="5">
    <source>
        <dbReference type="Proteomes" id="UP000586827"/>
    </source>
</evidence>
<dbReference type="InterPro" id="IPR056463">
    <property type="entry name" value="DUF7373_C"/>
</dbReference>
<evidence type="ECO:0000259" key="2">
    <source>
        <dbReference type="Pfam" id="PF24088"/>
    </source>
</evidence>
<dbReference type="Proteomes" id="UP000586827">
    <property type="component" value="Unassembled WGS sequence"/>
</dbReference>
<gene>
    <name evidence="4" type="ORF">HLB23_19055</name>
</gene>
<feature type="signal peptide" evidence="1">
    <location>
        <begin position="1"/>
        <end position="19"/>
    </location>
</feature>
<feature type="chain" id="PRO_5039549667" evidence="1">
    <location>
        <begin position="20"/>
        <end position="403"/>
    </location>
</feature>
<accession>A0A849C685</accession>
<keyword evidence="5" id="KW-1185">Reference proteome</keyword>
<dbReference type="InterPro" id="IPR055797">
    <property type="entry name" value="DUF7373"/>
</dbReference>
<keyword evidence="1" id="KW-0732">Signal</keyword>
<sequence length="403" mass="44164">MLSRGIRFAALAAITLTVAGCGSTIDGTAAAGELDVRELEVGKYATDPLDLRYTYYHDLSGGANLALMRLADQVVTGPEIDARLKYGTGAVPILDAEKATKTLADVTQPVLESNGMMFGYAVGHRDTPADKSGKRPEDASFTTVTVLQFPSEEAAKKAAMEIEELDFELAADANQPVQLSKYADAHTHWRPGVPTIGSVMARSNYVINVYAGLKDPELDKLTELVEQVYDAQAPLLDALKPLNREDMLRLKYDTDGMLRRTLNPDGFGSPDISSQAAFELRGFLHQVSDQDHWSRVMRDVGMDRYSLSRSMSNSSMVFRTRDTEAAENLITVILENSYPNAADAPAAIPNARCGESPTKDDYSTKRFRCAVTYRQYVATVEGDQLTDAHQRAAAQYALLTNSW</sequence>
<protein>
    <submittedName>
        <fullName evidence="4">Uncharacterized protein</fullName>
    </submittedName>
</protein>
<reference evidence="4 5" key="1">
    <citation type="submission" date="2020-05" db="EMBL/GenBank/DDBJ databases">
        <title>MicrobeNet Type strains.</title>
        <authorList>
            <person name="Nicholson A.C."/>
        </authorList>
    </citation>
    <scope>NUCLEOTIDE SEQUENCE [LARGE SCALE GENOMIC DNA]</scope>
    <source>
        <strain evidence="4 5">JCM 3224</strain>
    </source>
</reference>
<proteinExistence type="predicted"/>
<dbReference type="Pfam" id="PF24092">
    <property type="entry name" value="DUF7373_C"/>
    <property type="match status" value="1"/>
</dbReference>
<dbReference type="Pfam" id="PF24088">
    <property type="entry name" value="DUF7373"/>
    <property type="match status" value="1"/>
</dbReference>
<dbReference type="RefSeq" id="WP_157553318.1">
    <property type="nucleotide sequence ID" value="NZ_JABELX010000006.1"/>
</dbReference>